<feature type="compositionally biased region" description="Basic and acidic residues" evidence="1">
    <location>
        <begin position="101"/>
        <end position="114"/>
    </location>
</feature>
<feature type="region of interest" description="Disordered" evidence="1">
    <location>
        <begin position="1"/>
        <end position="114"/>
    </location>
</feature>
<dbReference type="KEGG" id="pcad:114485497"/>
<name>A0A455B1P3_PHYMC</name>
<dbReference type="RefSeq" id="XP_028342830.1">
    <property type="nucleotide sequence ID" value="XM_028487029.2"/>
</dbReference>
<dbReference type="AlphaFoldDB" id="A0A455B1P3"/>
<keyword evidence="2" id="KW-1185">Reference proteome</keyword>
<protein>
    <submittedName>
        <fullName evidence="3">DNA repair protein complementing XP-C cells-like</fullName>
    </submittedName>
</protein>
<accession>A0A455B1P3</accession>
<dbReference type="GeneID" id="114485497"/>
<reference evidence="3" key="1">
    <citation type="submission" date="2025-08" db="UniProtKB">
        <authorList>
            <consortium name="RefSeq"/>
        </authorList>
    </citation>
    <scope>IDENTIFICATION</scope>
    <source>
        <tissue evidence="3">Muscle</tissue>
    </source>
</reference>
<dbReference type="Proteomes" id="UP000248484">
    <property type="component" value="Unplaced"/>
</dbReference>
<evidence type="ECO:0000256" key="1">
    <source>
        <dbReference type="SAM" id="MobiDB-lite"/>
    </source>
</evidence>
<proteinExistence type="predicted"/>
<feature type="compositionally biased region" description="Basic and acidic residues" evidence="1">
    <location>
        <begin position="7"/>
        <end position="17"/>
    </location>
</feature>
<feature type="compositionally biased region" description="Basic and acidic residues" evidence="1">
    <location>
        <begin position="24"/>
        <end position="58"/>
    </location>
</feature>
<evidence type="ECO:0000313" key="2">
    <source>
        <dbReference type="Proteomes" id="UP000248484"/>
    </source>
</evidence>
<organism evidence="2 3">
    <name type="scientific">Physeter macrocephalus</name>
    <name type="common">Sperm whale</name>
    <name type="synonym">Physeter catodon</name>
    <dbReference type="NCBI Taxonomy" id="9755"/>
    <lineage>
        <taxon>Eukaryota</taxon>
        <taxon>Metazoa</taxon>
        <taxon>Chordata</taxon>
        <taxon>Craniata</taxon>
        <taxon>Vertebrata</taxon>
        <taxon>Euteleostomi</taxon>
        <taxon>Mammalia</taxon>
        <taxon>Eutheria</taxon>
        <taxon>Laurasiatheria</taxon>
        <taxon>Artiodactyla</taxon>
        <taxon>Whippomorpha</taxon>
        <taxon>Cetacea</taxon>
        <taxon>Odontoceti</taxon>
        <taxon>Physeteridae</taxon>
        <taxon>Physeter</taxon>
    </lineage>
</organism>
<dbReference type="OrthoDB" id="10622604at2759"/>
<gene>
    <name evidence="3" type="primary">LOC114485497</name>
</gene>
<sequence length="114" mass="12634">MARKRTAGREPRGRELRGQMAAGREPRGRESRGQTAKSESKARREEKEADVFEDEKPLKKSLLSKVSRGKRKRGYGDSGGPADGPARKKAAKVTVKSESPQVKDEGLSDREDVR</sequence>
<dbReference type="InParanoid" id="A0A455B1P3"/>
<evidence type="ECO:0000313" key="3">
    <source>
        <dbReference type="RefSeq" id="XP_028342830.1"/>
    </source>
</evidence>